<protein>
    <submittedName>
        <fullName evidence="2">Uncharacterized protein</fullName>
    </submittedName>
</protein>
<evidence type="ECO:0000313" key="3">
    <source>
        <dbReference type="Proteomes" id="UP000244022"/>
    </source>
</evidence>
<name>A0A2T5D9C6_ENTMU</name>
<feature type="non-terminal residue" evidence="2">
    <location>
        <position position="1"/>
    </location>
</feature>
<dbReference type="EMBL" id="PYGR01000092">
    <property type="protein sequence ID" value="PTO34160.1"/>
    <property type="molecule type" value="Genomic_DNA"/>
</dbReference>
<gene>
    <name evidence="2" type="ORF">C6N14_13565</name>
</gene>
<feature type="transmembrane region" description="Helical" evidence="1">
    <location>
        <begin position="158"/>
        <end position="178"/>
    </location>
</feature>
<accession>A0A2T5D9C6</accession>
<evidence type="ECO:0000256" key="1">
    <source>
        <dbReference type="SAM" id="Phobius"/>
    </source>
</evidence>
<sequence>LFPKNINKKGSVPMHNLLVVFASFFLFLTYISFISLGFFVYKMEKFKKTIFKKDLPFPEYRALEHYKRILKYTNICIFLGLTIGIVTVYFLYSGQLLYSFFSVLSQLTICLLGLKKWYYIKEMILNNYLILNKNNKFKTYSLTDLKEQSKVLSWQIKMIYLVYITICFAIIALITGYLTKLI</sequence>
<keyword evidence="1" id="KW-1133">Transmembrane helix</keyword>
<feature type="transmembrane region" description="Helical" evidence="1">
    <location>
        <begin position="96"/>
        <end position="114"/>
    </location>
</feature>
<feature type="transmembrane region" description="Helical" evidence="1">
    <location>
        <begin position="69"/>
        <end position="90"/>
    </location>
</feature>
<proteinExistence type="predicted"/>
<dbReference type="AlphaFoldDB" id="A0A2T5D9C6"/>
<reference evidence="2 3" key="1">
    <citation type="submission" date="2018-03" db="EMBL/GenBank/DDBJ databases">
        <title>Draft genome sequences of four Enterococcus mundtii strains isolated from beef slaughterhouses in Kenya.</title>
        <authorList>
            <person name="Wambui J."/>
            <person name="Stevens M."/>
            <person name="Njage P."/>
            <person name="Stephan R."/>
            <person name="Tasara T."/>
        </authorList>
    </citation>
    <scope>NUCLEOTIDE SEQUENCE [LARGE SCALE GENOMIC DNA]</scope>
    <source>
        <strain evidence="2 3">H18-EM</strain>
    </source>
</reference>
<keyword evidence="1" id="KW-0472">Membrane</keyword>
<dbReference type="RefSeq" id="WP_108146503.1">
    <property type="nucleotide sequence ID" value="NZ_PYGR01000092.1"/>
</dbReference>
<organism evidence="2 3">
    <name type="scientific">Enterococcus mundtii</name>
    <dbReference type="NCBI Taxonomy" id="53346"/>
    <lineage>
        <taxon>Bacteria</taxon>
        <taxon>Bacillati</taxon>
        <taxon>Bacillota</taxon>
        <taxon>Bacilli</taxon>
        <taxon>Lactobacillales</taxon>
        <taxon>Enterococcaceae</taxon>
        <taxon>Enterococcus</taxon>
    </lineage>
</organism>
<evidence type="ECO:0000313" key="2">
    <source>
        <dbReference type="EMBL" id="PTO34160.1"/>
    </source>
</evidence>
<feature type="transmembrane region" description="Helical" evidence="1">
    <location>
        <begin position="17"/>
        <end position="41"/>
    </location>
</feature>
<comment type="caution">
    <text evidence="2">The sequence shown here is derived from an EMBL/GenBank/DDBJ whole genome shotgun (WGS) entry which is preliminary data.</text>
</comment>
<dbReference type="Proteomes" id="UP000244022">
    <property type="component" value="Unassembled WGS sequence"/>
</dbReference>
<keyword evidence="1" id="KW-0812">Transmembrane</keyword>